<dbReference type="EMBL" id="LVJZ01000003">
    <property type="protein sequence ID" value="ODB96008.1"/>
    <property type="molecule type" value="Genomic_DNA"/>
</dbReference>
<comment type="caution">
    <text evidence="3">The sequence shown here is derived from an EMBL/GenBank/DDBJ whole genome shotgun (WGS) entry which is preliminary data.</text>
</comment>
<evidence type="ECO:0000256" key="1">
    <source>
        <dbReference type="SAM" id="SignalP"/>
    </source>
</evidence>
<dbReference type="AlphaFoldDB" id="A0A1E2UMM3"/>
<evidence type="ECO:0000259" key="2">
    <source>
        <dbReference type="Pfam" id="PF13511"/>
    </source>
</evidence>
<evidence type="ECO:0000313" key="4">
    <source>
        <dbReference type="Proteomes" id="UP000094849"/>
    </source>
</evidence>
<proteinExistence type="predicted"/>
<accession>A0A1E2UMM3</accession>
<dbReference type="Proteomes" id="UP000094849">
    <property type="component" value="Unassembled WGS sequence"/>
</dbReference>
<reference evidence="3 4" key="1">
    <citation type="submission" date="2016-03" db="EMBL/GenBank/DDBJ databases">
        <title>Chemosynthetic sulphur-oxidizing symbionts of marine invertebrate animals are capable of nitrogen fixation.</title>
        <authorList>
            <person name="Petersen J.M."/>
            <person name="Kemper A."/>
            <person name="Gruber-Vodicka H."/>
            <person name="Cardini U."/>
            <person name="Geest Mvander."/>
            <person name="Kleiner M."/>
            <person name="Bulgheresi S."/>
            <person name="Fussmann M."/>
            <person name="Herbold C."/>
            <person name="Seah B.K.B."/>
            <person name="Antony C.Paul."/>
            <person name="Liu D."/>
            <person name="Belitz A."/>
            <person name="Weber M."/>
        </authorList>
    </citation>
    <scope>NUCLEOTIDE SEQUENCE [LARGE SCALE GENOMIC DNA]</scope>
    <source>
        <strain evidence="3">G_D</strain>
    </source>
</reference>
<name>A0A1E2UMM3_9GAMM</name>
<sequence length="167" mass="18542">MRILILLLLPLVVQPLHARDVYKWITPEGEVVYSENYQPGADTIRVQDSKKKTSLKVDELDKEADAAATGDYLQFDIVQPSNDETIRSDENSVSVGLSISPPLFDGHAIHLYVDGKKLDSEIKTTQLVLQQLSRGTHTIRAEIVDAEGEMVKQSGSTTFHLRQAAVN</sequence>
<keyword evidence="1" id="KW-0732">Signal</keyword>
<feature type="domain" description="DUF4124" evidence="2">
    <location>
        <begin position="15"/>
        <end position="53"/>
    </location>
</feature>
<feature type="chain" id="PRO_5009119024" description="DUF4124 domain-containing protein" evidence="1">
    <location>
        <begin position="19"/>
        <end position="167"/>
    </location>
</feature>
<evidence type="ECO:0000313" key="3">
    <source>
        <dbReference type="EMBL" id="ODB96008.1"/>
    </source>
</evidence>
<dbReference type="InterPro" id="IPR025392">
    <property type="entry name" value="DUF4124"/>
</dbReference>
<dbReference type="OrthoDB" id="7062774at2"/>
<keyword evidence="4" id="KW-1185">Reference proteome</keyword>
<protein>
    <recommendedName>
        <fullName evidence="2">DUF4124 domain-containing protein</fullName>
    </recommendedName>
</protein>
<dbReference type="Pfam" id="PF13511">
    <property type="entry name" value="DUF4124"/>
    <property type="match status" value="1"/>
</dbReference>
<gene>
    <name evidence="3" type="ORF">A3196_04080</name>
</gene>
<feature type="signal peptide" evidence="1">
    <location>
        <begin position="1"/>
        <end position="18"/>
    </location>
</feature>
<dbReference type="STRING" id="1818881.A3196_04080"/>
<dbReference type="RefSeq" id="WP_069015285.1">
    <property type="nucleotide sequence ID" value="NZ_LVJW01000006.1"/>
</dbReference>
<organism evidence="3 4">
    <name type="scientific">Candidatus Thiodiazotropha endoloripes</name>
    <dbReference type="NCBI Taxonomy" id="1818881"/>
    <lineage>
        <taxon>Bacteria</taxon>
        <taxon>Pseudomonadati</taxon>
        <taxon>Pseudomonadota</taxon>
        <taxon>Gammaproteobacteria</taxon>
        <taxon>Chromatiales</taxon>
        <taxon>Sedimenticolaceae</taxon>
        <taxon>Candidatus Thiodiazotropha</taxon>
    </lineage>
</organism>